<sequence length="1402" mass="161158">MEIEDSPEIDDVPVSGEKVPVVKSNESIPNPDDDGGDDDANQEEDNAWFTDEGLQKYMNALDRVLPELAVVFDHTRPDYNRLIIHQIVCTNFKSYYGNKIIGPFDENFSSIIGPNGSGKSNVIDSLLFVFAFNPKDIRTKKLSELIHKSARHKDVTSASVQVDFKRVCGEKGSFKEIEGKSFSVKRTVTHDNKSKLFLNGKVLDATTLINTLIKEGIDLRHNRFLILQGEVEKISLLKPKSNKEGDDGMLEFMDDIIGTRRYHDVIADLDLCINELQVKLTNKRARYNSIEVEKKKLEDTVGSILTYLRTYNAIQSHNFQLGTIGLTREKEFLRLAKARLEGIEEVMSAMKAEIQDLKSKDKEIDSKKKTLNEVYVLSDRRTCSLVSRISCKSLNKEKQNQRNFEILKNENGSKLDELNAKKDKAETDRQANENKANELIEEIDSLSHAPILIKKQGVELNKELAKMEDDEMTYKNDYSVAVDRFDVKAVSLKENVSHHSVSYNNIKKEEDGAIANYNKVSIDLDALSYDQNKEKEMLSAIEEEIIAIENTTKSRASRLNNLKADKDRKESEMPDIHQKIQDLRERKDPLLRKNEKISLECSNLAEKLKELNENSGLGAASKIHKFLASYTDRGFYGRVGDLGSINPKYDIAISTLGGGGLDMYVVDTIANCQFLLDELRKNNAGRGRFYVLEKLKDNPDYYKEVDYKTPKILRAFDLIKNVDPKFRCVFYNIFNESVIIPHLDDLKATKEHFNRNTPKIITLRGDVVESTGRMIGGGRPSQGKMGTKKVIAVSAQDKANLEKDLRNAEKQRDENKVTLNDVELSYITYVKRRNDYESLILKINETVASESNQLSHENETLSHKKIRRHQIVETIKNIVVDKDKVDFYTLKLEQIKDERNGIEERLKIAHLAKKEAQQKLDDLYESDVKPSKELVDRIHETINQTKQLIVKNNKDFTHSKKNLEKKSSESTETDENIKRLKKLITKLEVTVHVTEEEQANLGNKLSQSEDIIKELKLQIDKLGADSPNYQKTLELEREYAEQEEVKTNSAHEIHEHRTRYTTYKKIAKDSYFLVSKLMHKIPEEIRYFKNTEPYYSKTLFDMEEKLIGKLIENEEEVRDEYATEGASYKVIPEPFEKEFILKELTSKEEILKQKRIDLKDNFDGMTSPHFDIIKEFIARNQRFINEKRQLGKISRLFTKIRHRSENAKRDRHNEFHRGFSCIAAHVKRVYQKITFGGDADMDAVDKFNPYSEGINFQVRPPGKAWKKMTDLSGGEKTLASLSLVFALHEYRPTPLYVMDEIDAALDFRNVSIIAEYIRQRTANAQFIVVSLRQQMYEKSDISICIYKIQDITQVVAITASLLSQDLGNNSNRLFESTETAESNRRRLINPPNSQIIAFLESQ</sequence>
<evidence type="ECO:0000313" key="2">
    <source>
        <dbReference type="WBParaSite" id="RSKR_0000012225.1"/>
    </source>
</evidence>
<protein>
    <submittedName>
        <fullName evidence="2">Structural maintenance of chromosomes protein</fullName>
    </submittedName>
</protein>
<evidence type="ECO:0000313" key="1">
    <source>
        <dbReference type="Proteomes" id="UP000095286"/>
    </source>
</evidence>
<accession>A0AC35TFT4</accession>
<organism evidence="1 2">
    <name type="scientific">Rhabditophanes sp. KR3021</name>
    <dbReference type="NCBI Taxonomy" id="114890"/>
    <lineage>
        <taxon>Eukaryota</taxon>
        <taxon>Metazoa</taxon>
        <taxon>Ecdysozoa</taxon>
        <taxon>Nematoda</taxon>
        <taxon>Chromadorea</taxon>
        <taxon>Rhabditida</taxon>
        <taxon>Tylenchina</taxon>
        <taxon>Panagrolaimomorpha</taxon>
        <taxon>Strongyloidoidea</taxon>
        <taxon>Alloionematidae</taxon>
        <taxon>Rhabditophanes</taxon>
    </lineage>
</organism>
<dbReference type="WBParaSite" id="RSKR_0000012225.1">
    <property type="protein sequence ID" value="RSKR_0000012225.1"/>
    <property type="gene ID" value="RSKR_0000012225"/>
</dbReference>
<dbReference type="Proteomes" id="UP000095286">
    <property type="component" value="Unplaced"/>
</dbReference>
<proteinExistence type="predicted"/>
<reference evidence="2" key="1">
    <citation type="submission" date="2016-11" db="UniProtKB">
        <authorList>
            <consortium name="WormBaseParasite"/>
        </authorList>
    </citation>
    <scope>IDENTIFICATION</scope>
    <source>
        <strain evidence="2">KR3021</strain>
    </source>
</reference>
<name>A0AC35TFT4_9BILA</name>